<protein>
    <submittedName>
        <fullName evidence="1">Uncharacterized protein</fullName>
    </submittedName>
</protein>
<accession>A0ABU1BNC1</accession>
<keyword evidence="2" id="KW-1185">Reference proteome</keyword>
<gene>
    <name evidence="1" type="ORF">Q8A64_07975</name>
</gene>
<name>A0ABU1BNC1_9BURK</name>
<comment type="caution">
    <text evidence="1">The sequence shown here is derived from an EMBL/GenBank/DDBJ whole genome shotgun (WGS) entry which is preliminary data.</text>
</comment>
<dbReference type="RefSeq" id="WP_338436270.1">
    <property type="nucleotide sequence ID" value="NZ_JAUYVH010000003.1"/>
</dbReference>
<dbReference type="Proteomes" id="UP001225596">
    <property type="component" value="Unassembled WGS sequence"/>
</dbReference>
<reference evidence="1 2" key="1">
    <citation type="submission" date="2023-08" db="EMBL/GenBank/DDBJ databases">
        <title>Oxalobacteraceae gen .nov., isolated from river sludge outside the plant.</title>
        <authorList>
            <person name="Zhao S.Y."/>
        </authorList>
    </citation>
    <scope>NUCLEOTIDE SEQUENCE [LARGE SCALE GENOMIC DNA]</scope>
    <source>
        <strain evidence="1 2">R-40</strain>
    </source>
</reference>
<dbReference type="EMBL" id="JAUYVH010000003">
    <property type="protein sequence ID" value="MDQ9170349.1"/>
    <property type="molecule type" value="Genomic_DNA"/>
</dbReference>
<proteinExistence type="predicted"/>
<evidence type="ECO:0000313" key="2">
    <source>
        <dbReference type="Proteomes" id="UP001225596"/>
    </source>
</evidence>
<sequence>MILDVTTVHENGGEIVPTAFKLGATCLVISEIMDRWPAKDYSYFKVRANDEALYILRHDKFSGQWELTWFSRNGDGY</sequence>
<organism evidence="1 2">
    <name type="scientific">Keguizhuia sedimenti</name>
    <dbReference type="NCBI Taxonomy" id="3064264"/>
    <lineage>
        <taxon>Bacteria</taxon>
        <taxon>Pseudomonadati</taxon>
        <taxon>Pseudomonadota</taxon>
        <taxon>Betaproteobacteria</taxon>
        <taxon>Burkholderiales</taxon>
        <taxon>Oxalobacteraceae</taxon>
        <taxon>Keguizhuia</taxon>
    </lineage>
</organism>
<evidence type="ECO:0000313" key="1">
    <source>
        <dbReference type="EMBL" id="MDQ9170349.1"/>
    </source>
</evidence>